<keyword evidence="1" id="KW-0805">Transcription regulation</keyword>
<dbReference type="PRINTS" id="PR00033">
    <property type="entry name" value="HTHASNC"/>
</dbReference>
<dbReference type="InterPro" id="IPR019887">
    <property type="entry name" value="Tscrpt_reg_AsnC/Lrp_C"/>
</dbReference>
<dbReference type="Pfam" id="PF01037">
    <property type="entry name" value="AsnC_trans_reg"/>
    <property type="match status" value="1"/>
</dbReference>
<dbReference type="InterPro" id="IPR011008">
    <property type="entry name" value="Dimeric_a/b-barrel"/>
</dbReference>
<dbReference type="CDD" id="cd00090">
    <property type="entry name" value="HTH_ARSR"/>
    <property type="match status" value="1"/>
</dbReference>
<sequence>MALKAETIDARNGRAPAGHPELDRIDLRLLEALQRNARSTYAELGALVGLKPPAVHDRVKRLENRGFVRSYAAQLDPRRVGYELTAFVGAYCAPDLDYDAFTAAIQTFPEVLEIHSVAGDETYVLKVVTRSTGHLDDFLTRLKRVPGVARTRTTIVLSTPFERGGLPVEALG</sequence>
<dbReference type="InterPro" id="IPR036390">
    <property type="entry name" value="WH_DNA-bd_sf"/>
</dbReference>
<evidence type="ECO:0000313" key="6">
    <source>
        <dbReference type="Proteomes" id="UP001317532"/>
    </source>
</evidence>
<dbReference type="InterPro" id="IPR000485">
    <property type="entry name" value="AsnC-type_HTH_dom"/>
</dbReference>
<dbReference type="InterPro" id="IPR036388">
    <property type="entry name" value="WH-like_DNA-bd_sf"/>
</dbReference>
<dbReference type="Gene3D" id="1.10.10.10">
    <property type="entry name" value="Winged helix-like DNA-binding domain superfamily/Winged helix DNA-binding domain"/>
    <property type="match status" value="1"/>
</dbReference>
<evidence type="ECO:0000259" key="4">
    <source>
        <dbReference type="PROSITE" id="PS50956"/>
    </source>
</evidence>
<dbReference type="GO" id="GO:0043200">
    <property type="term" value="P:response to amino acid"/>
    <property type="evidence" value="ECO:0007669"/>
    <property type="project" value="TreeGrafter"/>
</dbReference>
<dbReference type="SMART" id="SM00344">
    <property type="entry name" value="HTH_ASNC"/>
    <property type="match status" value="1"/>
</dbReference>
<name>A0AAN1XZ44_UNVUL</name>
<dbReference type="InterPro" id="IPR011991">
    <property type="entry name" value="ArsR-like_HTH"/>
</dbReference>
<evidence type="ECO:0000256" key="1">
    <source>
        <dbReference type="ARBA" id="ARBA00023015"/>
    </source>
</evidence>
<keyword evidence="6" id="KW-1185">Reference proteome</keyword>
<protein>
    <submittedName>
        <fullName evidence="5">AsnC family transcriptional regulator</fullName>
    </submittedName>
</protein>
<dbReference type="Proteomes" id="UP001317532">
    <property type="component" value="Chromosome"/>
</dbReference>
<dbReference type="PANTHER" id="PTHR30154:SF53">
    <property type="entry name" value="HTH-TYPE TRANSCRIPTIONAL REGULATOR LRPC"/>
    <property type="match status" value="1"/>
</dbReference>
<dbReference type="Gene3D" id="3.30.70.920">
    <property type="match status" value="1"/>
</dbReference>
<dbReference type="Pfam" id="PF13404">
    <property type="entry name" value="HTH_AsnC-type"/>
    <property type="match status" value="1"/>
</dbReference>
<reference evidence="5 6" key="1">
    <citation type="journal article" date="2022" name="ISME Commun">
        <title>Vulcanimicrobium alpinus gen. nov. sp. nov., the first cultivated representative of the candidate phylum 'Eremiobacterota', is a metabolically versatile aerobic anoxygenic phototroph.</title>
        <authorList>
            <person name="Yabe S."/>
            <person name="Muto K."/>
            <person name="Abe K."/>
            <person name="Yokota A."/>
            <person name="Staudigel H."/>
            <person name="Tebo B.M."/>
        </authorList>
    </citation>
    <scope>NUCLEOTIDE SEQUENCE [LARGE SCALE GENOMIC DNA]</scope>
    <source>
        <strain evidence="5 6">WC8-2</strain>
    </source>
</reference>
<gene>
    <name evidence="5" type="ORF">WPS_33190</name>
</gene>
<dbReference type="SUPFAM" id="SSF54909">
    <property type="entry name" value="Dimeric alpha+beta barrel"/>
    <property type="match status" value="1"/>
</dbReference>
<evidence type="ECO:0000256" key="2">
    <source>
        <dbReference type="ARBA" id="ARBA00023125"/>
    </source>
</evidence>
<evidence type="ECO:0000313" key="5">
    <source>
        <dbReference type="EMBL" id="BDE08043.1"/>
    </source>
</evidence>
<dbReference type="AlphaFoldDB" id="A0AAN1XZ44"/>
<dbReference type="KEGG" id="vab:WPS_33190"/>
<dbReference type="RefSeq" id="WP_317995595.1">
    <property type="nucleotide sequence ID" value="NZ_AP025523.1"/>
</dbReference>
<dbReference type="GO" id="GO:0005829">
    <property type="term" value="C:cytosol"/>
    <property type="evidence" value="ECO:0007669"/>
    <property type="project" value="TreeGrafter"/>
</dbReference>
<dbReference type="PROSITE" id="PS50956">
    <property type="entry name" value="HTH_ASNC_2"/>
    <property type="match status" value="1"/>
</dbReference>
<dbReference type="GO" id="GO:0043565">
    <property type="term" value="F:sequence-specific DNA binding"/>
    <property type="evidence" value="ECO:0007669"/>
    <property type="project" value="InterPro"/>
</dbReference>
<accession>A0AAN1XZ44</accession>
<dbReference type="PANTHER" id="PTHR30154">
    <property type="entry name" value="LEUCINE-RESPONSIVE REGULATORY PROTEIN"/>
    <property type="match status" value="1"/>
</dbReference>
<evidence type="ECO:0000256" key="3">
    <source>
        <dbReference type="ARBA" id="ARBA00023163"/>
    </source>
</evidence>
<dbReference type="EMBL" id="AP025523">
    <property type="protein sequence ID" value="BDE08043.1"/>
    <property type="molecule type" value="Genomic_DNA"/>
</dbReference>
<keyword evidence="2" id="KW-0238">DNA-binding</keyword>
<dbReference type="SUPFAM" id="SSF46785">
    <property type="entry name" value="Winged helix' DNA-binding domain"/>
    <property type="match status" value="1"/>
</dbReference>
<dbReference type="InterPro" id="IPR019888">
    <property type="entry name" value="Tscrpt_reg_AsnC-like"/>
</dbReference>
<proteinExistence type="predicted"/>
<keyword evidence="3" id="KW-0804">Transcription</keyword>
<organism evidence="5 6">
    <name type="scientific">Vulcanimicrobium alpinum</name>
    <dbReference type="NCBI Taxonomy" id="3016050"/>
    <lineage>
        <taxon>Bacteria</taxon>
        <taxon>Bacillati</taxon>
        <taxon>Vulcanimicrobiota</taxon>
        <taxon>Vulcanimicrobiia</taxon>
        <taxon>Vulcanimicrobiales</taxon>
        <taxon>Vulcanimicrobiaceae</taxon>
        <taxon>Vulcanimicrobium</taxon>
    </lineage>
</organism>
<feature type="domain" description="HTH asnC-type" evidence="4">
    <location>
        <begin position="22"/>
        <end position="83"/>
    </location>
</feature>